<reference evidence="2" key="2">
    <citation type="submission" date="2015-01" db="EMBL/GenBank/DDBJ databases">
        <authorList>
            <person name="Felsheim R."/>
        </authorList>
    </citation>
    <scope>NUCLEOTIDE SEQUENCE [LARGE SCALE GENOMIC DNA]</scope>
    <source>
        <strain evidence="2">IrR/Munich</strain>
    </source>
</reference>
<accession>A0A0B7J403</accession>
<keyword evidence="2" id="KW-1185">Reference proteome</keyword>
<dbReference type="RefSeq" id="WP_023507552.1">
    <property type="nucleotide sequence ID" value="NZ_LN794217.1"/>
</dbReference>
<dbReference type="KEGG" id="rmc:RMONA_03305"/>
<organism evidence="1 2">
    <name type="scientific">Rickettsia monacensis</name>
    <dbReference type="NCBI Taxonomy" id="109232"/>
    <lineage>
        <taxon>Bacteria</taxon>
        <taxon>Pseudomonadati</taxon>
        <taxon>Pseudomonadota</taxon>
        <taxon>Alphaproteobacteria</taxon>
        <taxon>Rickettsiales</taxon>
        <taxon>Rickettsiaceae</taxon>
        <taxon>Rickettsieae</taxon>
        <taxon>Rickettsia</taxon>
        <taxon>spotted fever group</taxon>
    </lineage>
</organism>
<dbReference type="HOGENOM" id="CLU_117634_0_0_5"/>
<protein>
    <submittedName>
        <fullName evidence="1">Uncharacterized protein</fullName>
    </submittedName>
</protein>
<reference evidence="1 2" key="1">
    <citation type="submission" date="2015-01" db="EMBL/GenBank/DDBJ databases">
        <title>Draft genome sequence of Rickettsia monacensis strain IrR/Munich.</title>
        <authorList>
            <person name="Felsheim R.F."/>
            <person name="Johnson S.L."/>
            <person name="Kurtti T.J."/>
            <person name="Munderloh U.G."/>
        </authorList>
    </citation>
    <scope>NUCLEOTIDE SEQUENCE [LARGE SCALE GENOMIC DNA]</scope>
    <source>
        <strain evidence="1 2">IrR/Munich</strain>
    </source>
</reference>
<dbReference type="EMBL" id="LN794217">
    <property type="protein sequence ID" value="CEO17059.1"/>
    <property type="molecule type" value="Genomic_DNA"/>
</dbReference>
<evidence type="ECO:0000313" key="1">
    <source>
        <dbReference type="EMBL" id="CEO17059.1"/>
    </source>
</evidence>
<name>A0A0B7J403_9RICK</name>
<sequence length="191" mass="22807">MKLKEYFKKLESTIFDPWLAAFKKLFTEKELEEEILNIKLKESEKQEVNKKDLVILSNNVIEIEQKDTIEHEISRFNQYKENIGLVFTLITNIQLEKFAEFISNLPKKHSEFKDYFHSEEQKDGFFKEDAYKKVVNKGKLVKKFQNSYKYNYEKIEQNVHGLQAYLGSYEYNCGIPKSDLLGHDYYHNHNA</sequence>
<dbReference type="Proteomes" id="UP000018149">
    <property type="component" value="Chromosome I"/>
</dbReference>
<proteinExistence type="predicted"/>
<evidence type="ECO:0000313" key="2">
    <source>
        <dbReference type="Proteomes" id="UP000018149"/>
    </source>
</evidence>
<dbReference type="AlphaFoldDB" id="A0A0B7J403"/>
<gene>
    <name evidence="1" type="ORF">RMONA_03305</name>
</gene>